<comment type="caution">
    <text evidence="2">The sequence shown here is derived from an EMBL/GenBank/DDBJ whole genome shotgun (WGS) entry which is preliminary data.</text>
</comment>
<gene>
    <name evidence="2" type="ORF">CUT44_05390</name>
</gene>
<reference evidence="2 3" key="1">
    <citation type="submission" date="2017-11" db="EMBL/GenBank/DDBJ databases">
        <title>Streptomyces carmine sp. nov., a novel actinomycete isolated from Sophora alopecuroides in Xinjiang, China.</title>
        <authorList>
            <person name="Wang Y."/>
            <person name="Luo X."/>
            <person name="Wan C."/>
            <person name="Zhang L."/>
        </authorList>
    </citation>
    <scope>NUCLEOTIDE SEQUENCE [LARGE SCALE GENOMIC DNA]</scope>
    <source>
        <strain evidence="2 3">TRM SA0054</strain>
    </source>
</reference>
<organism evidence="2 3">
    <name type="scientific">Streptomyces carminius</name>
    <dbReference type="NCBI Taxonomy" id="2665496"/>
    <lineage>
        <taxon>Bacteria</taxon>
        <taxon>Bacillati</taxon>
        <taxon>Actinomycetota</taxon>
        <taxon>Actinomycetes</taxon>
        <taxon>Kitasatosporales</taxon>
        <taxon>Streptomycetaceae</taxon>
        <taxon>Streptomyces</taxon>
    </lineage>
</organism>
<feature type="region of interest" description="Disordered" evidence="1">
    <location>
        <begin position="1"/>
        <end position="26"/>
    </location>
</feature>
<evidence type="ECO:0000256" key="1">
    <source>
        <dbReference type="SAM" id="MobiDB-lite"/>
    </source>
</evidence>
<sequence length="67" mass="6866">MTFGTLLSSQGTDASFGTSPEAPPGASLRLLHRTRVVFGSVSGSFSDSGAQEPPVHELLLVPPAVEA</sequence>
<proteinExistence type="predicted"/>
<name>A0A2M8M4Q9_9ACTN</name>
<dbReference type="EMBL" id="PGGW01000017">
    <property type="protein sequence ID" value="PJE99202.1"/>
    <property type="molecule type" value="Genomic_DNA"/>
</dbReference>
<dbReference type="Proteomes" id="UP000230407">
    <property type="component" value="Unassembled WGS sequence"/>
</dbReference>
<accession>A0A2M8M4Q9</accession>
<feature type="compositionally biased region" description="Polar residues" evidence="1">
    <location>
        <begin position="1"/>
        <end position="18"/>
    </location>
</feature>
<protein>
    <submittedName>
        <fullName evidence="2">Uncharacterized protein</fullName>
    </submittedName>
</protein>
<keyword evidence="3" id="KW-1185">Reference proteome</keyword>
<evidence type="ECO:0000313" key="3">
    <source>
        <dbReference type="Proteomes" id="UP000230407"/>
    </source>
</evidence>
<dbReference type="AlphaFoldDB" id="A0A2M8M4Q9"/>
<evidence type="ECO:0000313" key="2">
    <source>
        <dbReference type="EMBL" id="PJE99202.1"/>
    </source>
</evidence>